<dbReference type="PANTHER" id="PTHR43127">
    <property type="entry name" value="DEVELOPMENTALLY-REGULATED GTP-BINDING PROTEIN 2"/>
    <property type="match status" value="1"/>
</dbReference>
<sequence length="297" mass="33531">MGILEKIADIEKEMARTQKNKATEYHLGLLKAKLAKLRQALMEGDAKSGAGKGEGFDVVKSGDARIALIGFPSVGKSTLLSTVTHTESATASYEFTTLTCIPGVIQYNGAEIQLLDLPGIIEGAAQGKGRGRQVIAVARTADMVLMMLDATKGEKQREILEEELESVGIRLNRRKPDIYFKPKKTGGINITSTVPMTRCSEKMIQLILHEYKMFNAQVLFRDDYTSEDFIDVVVGRRVYMPCLYVYNKIDQVSIEEVDRLARLPNSVVIRHVEKKKYLFIYLFYIIIYLQLQYEIKY</sequence>
<feature type="domain" description="OBG-type G" evidence="3">
    <location>
        <begin position="64"/>
        <end position="297"/>
    </location>
</feature>
<dbReference type="Proteomes" id="UP000681720">
    <property type="component" value="Unassembled WGS sequence"/>
</dbReference>
<dbReference type="InterPro" id="IPR005225">
    <property type="entry name" value="Small_GTP-bd"/>
</dbReference>
<comment type="caution">
    <text evidence="4">The sequence shown here is derived from an EMBL/GenBank/DDBJ whole genome shotgun (WGS) entry which is preliminary data.</text>
</comment>
<dbReference type="FunFam" id="3.40.50.300:FF:000740">
    <property type="entry name" value="Putative GTP-binding protein 1"/>
    <property type="match status" value="1"/>
</dbReference>
<dbReference type="InterPro" id="IPR031662">
    <property type="entry name" value="GTP-binding_2"/>
</dbReference>
<dbReference type="Proteomes" id="UP000663842">
    <property type="component" value="Unassembled WGS sequence"/>
</dbReference>
<name>A0A820A9S5_9BILA</name>
<dbReference type="PRINTS" id="PR00326">
    <property type="entry name" value="GTP1OBG"/>
</dbReference>
<dbReference type="EMBL" id="CAJOBI010021077">
    <property type="protein sequence ID" value="CAF4216956.1"/>
    <property type="molecule type" value="Genomic_DNA"/>
</dbReference>
<keyword evidence="2" id="KW-0342">GTP-binding</keyword>
<dbReference type="SUPFAM" id="SSF52540">
    <property type="entry name" value="P-loop containing nucleoside triphosphate hydrolases"/>
    <property type="match status" value="1"/>
</dbReference>
<dbReference type="Proteomes" id="UP000676336">
    <property type="component" value="Unassembled WGS sequence"/>
</dbReference>
<evidence type="ECO:0000256" key="2">
    <source>
        <dbReference type="ARBA" id="ARBA00023134"/>
    </source>
</evidence>
<dbReference type="Pfam" id="PF16897">
    <property type="entry name" value="MMR_HSR1_Xtn"/>
    <property type="match status" value="1"/>
</dbReference>
<dbReference type="Pfam" id="PF01926">
    <property type="entry name" value="MMR_HSR1"/>
    <property type="match status" value="1"/>
</dbReference>
<dbReference type="InterPro" id="IPR006073">
    <property type="entry name" value="GTP-bd"/>
</dbReference>
<evidence type="ECO:0000313" key="5">
    <source>
        <dbReference type="EMBL" id="CAF4216956.1"/>
    </source>
</evidence>
<dbReference type="PROSITE" id="PS51710">
    <property type="entry name" value="G_OBG"/>
    <property type="match status" value="1"/>
</dbReference>
<evidence type="ECO:0000256" key="1">
    <source>
        <dbReference type="ARBA" id="ARBA00022741"/>
    </source>
</evidence>
<evidence type="ECO:0000313" key="8">
    <source>
        <dbReference type="Proteomes" id="UP000663842"/>
    </source>
</evidence>
<organism evidence="4 8">
    <name type="scientific">Rotaria magnacalcarata</name>
    <dbReference type="NCBI Taxonomy" id="392030"/>
    <lineage>
        <taxon>Eukaryota</taxon>
        <taxon>Metazoa</taxon>
        <taxon>Spiralia</taxon>
        <taxon>Gnathifera</taxon>
        <taxon>Rotifera</taxon>
        <taxon>Eurotatoria</taxon>
        <taxon>Bdelloidea</taxon>
        <taxon>Philodinida</taxon>
        <taxon>Philodinidae</taxon>
        <taxon>Rotaria</taxon>
    </lineage>
</organism>
<dbReference type="NCBIfam" id="TIGR00231">
    <property type="entry name" value="small_GTP"/>
    <property type="match status" value="1"/>
</dbReference>
<dbReference type="InterPro" id="IPR027417">
    <property type="entry name" value="P-loop_NTPase"/>
</dbReference>
<dbReference type="Gene3D" id="6.10.140.1070">
    <property type="match status" value="2"/>
</dbReference>
<gene>
    <name evidence="6" type="ORF">BYL167_LOCUS33799</name>
    <name evidence="7" type="ORF">GIL414_LOCUS36258</name>
    <name evidence="5" type="ORF">SMN809_LOCUS22551</name>
    <name evidence="4" type="ORF">UXM345_LOCUS27350</name>
</gene>
<dbReference type="CDD" id="cd01896">
    <property type="entry name" value="DRG"/>
    <property type="match status" value="1"/>
</dbReference>
<dbReference type="Proteomes" id="UP000681967">
    <property type="component" value="Unassembled WGS sequence"/>
</dbReference>
<dbReference type="EMBL" id="CAJOBH010066760">
    <property type="protein sequence ID" value="CAF4451958.1"/>
    <property type="molecule type" value="Genomic_DNA"/>
</dbReference>
<evidence type="ECO:0000313" key="6">
    <source>
        <dbReference type="EMBL" id="CAF4451958.1"/>
    </source>
</evidence>
<reference evidence="4" key="1">
    <citation type="submission" date="2021-02" db="EMBL/GenBank/DDBJ databases">
        <authorList>
            <person name="Nowell W R."/>
        </authorList>
    </citation>
    <scope>NUCLEOTIDE SEQUENCE</scope>
</reference>
<dbReference type="InterPro" id="IPR006074">
    <property type="entry name" value="GTP1-OBG_CS"/>
</dbReference>
<dbReference type="EMBL" id="CAJOBF010005877">
    <property type="protein sequence ID" value="CAF4189600.1"/>
    <property type="molecule type" value="Genomic_DNA"/>
</dbReference>
<evidence type="ECO:0000313" key="7">
    <source>
        <dbReference type="EMBL" id="CAF4537039.1"/>
    </source>
</evidence>
<dbReference type="InterPro" id="IPR045001">
    <property type="entry name" value="DRG"/>
</dbReference>
<evidence type="ECO:0000313" key="4">
    <source>
        <dbReference type="EMBL" id="CAF4189600.1"/>
    </source>
</evidence>
<evidence type="ECO:0000259" key="3">
    <source>
        <dbReference type="PROSITE" id="PS51710"/>
    </source>
</evidence>
<protein>
    <recommendedName>
        <fullName evidence="3">OBG-type G domain-containing protein</fullName>
    </recommendedName>
</protein>
<proteinExistence type="predicted"/>
<dbReference type="GO" id="GO:0003924">
    <property type="term" value="F:GTPase activity"/>
    <property type="evidence" value="ECO:0007669"/>
    <property type="project" value="InterPro"/>
</dbReference>
<dbReference type="InterPro" id="IPR031167">
    <property type="entry name" value="G_OBG"/>
</dbReference>
<keyword evidence="1" id="KW-0547">Nucleotide-binding</keyword>
<accession>A0A820A9S5</accession>
<dbReference type="PROSITE" id="PS00905">
    <property type="entry name" value="GTP1_OBG"/>
    <property type="match status" value="1"/>
</dbReference>
<dbReference type="GO" id="GO:0005525">
    <property type="term" value="F:GTP binding"/>
    <property type="evidence" value="ECO:0007669"/>
    <property type="project" value="UniProtKB-KW"/>
</dbReference>
<dbReference type="AlphaFoldDB" id="A0A820A9S5"/>
<dbReference type="EMBL" id="CAJOBJ010089783">
    <property type="protein sequence ID" value="CAF4537039.1"/>
    <property type="molecule type" value="Genomic_DNA"/>
</dbReference>